<keyword evidence="2" id="KW-1185">Reference proteome</keyword>
<dbReference type="WBParaSite" id="PSU_v2.g13376.t1">
    <property type="protein sequence ID" value="PSU_v2.g13376.t1"/>
    <property type="gene ID" value="PSU_v2.g13376"/>
</dbReference>
<evidence type="ECO:0000256" key="1">
    <source>
        <dbReference type="SAM" id="MobiDB-lite"/>
    </source>
</evidence>
<sequence>MLNHDISTTSTSESSTTAGDKLIAENVDATTIIIEKIQPSEATTIETATISIVENAQSVAPIAPLGAGQVVVGGSTTSETKIRNY</sequence>
<feature type="compositionally biased region" description="Low complexity" evidence="1">
    <location>
        <begin position="7"/>
        <end position="17"/>
    </location>
</feature>
<protein>
    <submittedName>
        <fullName evidence="3">Uncharacterized protein</fullName>
    </submittedName>
</protein>
<organism evidence="2 3">
    <name type="scientific">Panagrolaimus superbus</name>
    <dbReference type="NCBI Taxonomy" id="310955"/>
    <lineage>
        <taxon>Eukaryota</taxon>
        <taxon>Metazoa</taxon>
        <taxon>Ecdysozoa</taxon>
        <taxon>Nematoda</taxon>
        <taxon>Chromadorea</taxon>
        <taxon>Rhabditida</taxon>
        <taxon>Tylenchina</taxon>
        <taxon>Panagrolaimomorpha</taxon>
        <taxon>Panagrolaimoidea</taxon>
        <taxon>Panagrolaimidae</taxon>
        <taxon>Panagrolaimus</taxon>
    </lineage>
</organism>
<accession>A0A914Y6W2</accession>
<feature type="region of interest" description="Disordered" evidence="1">
    <location>
        <begin position="1"/>
        <end position="20"/>
    </location>
</feature>
<evidence type="ECO:0000313" key="3">
    <source>
        <dbReference type="WBParaSite" id="PSU_v2.g13376.t1"/>
    </source>
</evidence>
<dbReference type="AlphaFoldDB" id="A0A914Y6W2"/>
<proteinExistence type="predicted"/>
<reference evidence="3" key="1">
    <citation type="submission" date="2022-11" db="UniProtKB">
        <authorList>
            <consortium name="WormBaseParasite"/>
        </authorList>
    </citation>
    <scope>IDENTIFICATION</scope>
</reference>
<evidence type="ECO:0000313" key="2">
    <source>
        <dbReference type="Proteomes" id="UP000887577"/>
    </source>
</evidence>
<name>A0A914Y6W2_9BILA</name>
<dbReference type="Proteomes" id="UP000887577">
    <property type="component" value="Unplaced"/>
</dbReference>